<accession>A0ABU0HP42</accession>
<dbReference type="EMBL" id="JAUSVV010000005">
    <property type="protein sequence ID" value="MDQ0443276.1"/>
    <property type="molecule type" value="Genomic_DNA"/>
</dbReference>
<keyword evidence="2" id="KW-0645">Protease</keyword>
<name>A0ABU0HP42_9HYPH</name>
<dbReference type="InterPro" id="IPR052158">
    <property type="entry name" value="INH-QAR"/>
</dbReference>
<evidence type="ECO:0000313" key="3">
    <source>
        <dbReference type="Proteomes" id="UP001236369"/>
    </source>
</evidence>
<gene>
    <name evidence="2" type="ORF">QO016_002774</name>
</gene>
<dbReference type="CDD" id="cd03139">
    <property type="entry name" value="GATase1_PfpI_2"/>
    <property type="match status" value="1"/>
</dbReference>
<dbReference type="InterPro" id="IPR029062">
    <property type="entry name" value="Class_I_gatase-like"/>
</dbReference>
<protein>
    <submittedName>
        <fullName evidence="2">Intracellular protease/amidase</fullName>
    </submittedName>
</protein>
<dbReference type="Gene3D" id="3.40.50.880">
    <property type="match status" value="1"/>
</dbReference>
<keyword evidence="3" id="KW-1185">Reference proteome</keyword>
<dbReference type="GO" id="GO:0008233">
    <property type="term" value="F:peptidase activity"/>
    <property type="evidence" value="ECO:0007669"/>
    <property type="project" value="UniProtKB-KW"/>
</dbReference>
<dbReference type="SUPFAM" id="SSF52317">
    <property type="entry name" value="Class I glutamine amidotransferase-like"/>
    <property type="match status" value="1"/>
</dbReference>
<dbReference type="Pfam" id="PF01965">
    <property type="entry name" value="DJ-1_PfpI"/>
    <property type="match status" value="1"/>
</dbReference>
<comment type="caution">
    <text evidence="2">The sequence shown here is derived from an EMBL/GenBank/DDBJ whole genome shotgun (WGS) entry which is preliminary data.</text>
</comment>
<organism evidence="2 3">
    <name type="scientific">Methylobacterium persicinum</name>
    <dbReference type="NCBI Taxonomy" id="374426"/>
    <lineage>
        <taxon>Bacteria</taxon>
        <taxon>Pseudomonadati</taxon>
        <taxon>Pseudomonadota</taxon>
        <taxon>Alphaproteobacteria</taxon>
        <taxon>Hyphomicrobiales</taxon>
        <taxon>Methylobacteriaceae</taxon>
        <taxon>Methylobacterium</taxon>
    </lineage>
</organism>
<dbReference type="RefSeq" id="WP_238249002.1">
    <property type="nucleotide sequence ID" value="NZ_BPQX01000026.1"/>
</dbReference>
<dbReference type="Proteomes" id="UP001236369">
    <property type="component" value="Unassembled WGS sequence"/>
</dbReference>
<reference evidence="2 3" key="1">
    <citation type="submission" date="2023-07" db="EMBL/GenBank/DDBJ databases">
        <title>Genomic Encyclopedia of Type Strains, Phase IV (KMG-IV): sequencing the most valuable type-strain genomes for metagenomic binning, comparative biology and taxonomic classification.</title>
        <authorList>
            <person name="Goeker M."/>
        </authorList>
    </citation>
    <scope>NUCLEOTIDE SEQUENCE [LARGE SCALE GENOMIC DNA]</scope>
    <source>
        <strain evidence="2 3">DSM 19562</strain>
    </source>
</reference>
<evidence type="ECO:0000259" key="1">
    <source>
        <dbReference type="Pfam" id="PF01965"/>
    </source>
</evidence>
<evidence type="ECO:0000313" key="2">
    <source>
        <dbReference type="EMBL" id="MDQ0443276.1"/>
    </source>
</evidence>
<dbReference type="GO" id="GO:0006508">
    <property type="term" value="P:proteolysis"/>
    <property type="evidence" value="ECO:0007669"/>
    <property type="project" value="UniProtKB-KW"/>
</dbReference>
<feature type="domain" description="DJ-1/PfpI" evidence="1">
    <location>
        <begin position="39"/>
        <end position="200"/>
    </location>
</feature>
<dbReference type="InterPro" id="IPR002818">
    <property type="entry name" value="DJ-1/PfpI"/>
</dbReference>
<sequence length="263" mass="27185">MVSRREVGAAALAAASLMMTRPARAQEASGPSGTRPPVRIAMLLYPGMTALDLVGPQELLAGLAPGSLTLVARTAGPVPSDTGLSLIATTSFADCPGELDVLFVPGGDGTPGQMRDPDTLAFLRDRASRTRWVTSVCTGSLILGAAGLLQGYRATSHWCVRDTVLPLLGAIPVNERVVFDRNRVTAAGISAGLDFALALAARLRGDAYAQTAQLVAEYAPEPPFAAGSPVTAGPKITHDALTILHDLVADSRAVAEAATRPKP</sequence>
<dbReference type="PANTHER" id="PTHR43130:SF2">
    <property type="entry name" value="DJ-1_PFPI DOMAIN-CONTAINING PROTEIN"/>
    <property type="match status" value="1"/>
</dbReference>
<dbReference type="PANTHER" id="PTHR43130">
    <property type="entry name" value="ARAC-FAMILY TRANSCRIPTIONAL REGULATOR"/>
    <property type="match status" value="1"/>
</dbReference>
<proteinExistence type="predicted"/>
<keyword evidence="2" id="KW-0378">Hydrolase</keyword>